<gene>
    <name evidence="2" type="ORF">BCR32DRAFT_306879</name>
</gene>
<organism evidence="2 3">
    <name type="scientific">Anaeromyces robustus</name>
    <dbReference type="NCBI Taxonomy" id="1754192"/>
    <lineage>
        <taxon>Eukaryota</taxon>
        <taxon>Fungi</taxon>
        <taxon>Fungi incertae sedis</taxon>
        <taxon>Chytridiomycota</taxon>
        <taxon>Chytridiomycota incertae sedis</taxon>
        <taxon>Neocallimastigomycetes</taxon>
        <taxon>Neocallimastigales</taxon>
        <taxon>Neocallimastigaceae</taxon>
        <taxon>Anaeromyces</taxon>
    </lineage>
</organism>
<evidence type="ECO:0000313" key="2">
    <source>
        <dbReference type="EMBL" id="ORX64330.1"/>
    </source>
</evidence>
<dbReference type="Proteomes" id="UP000193944">
    <property type="component" value="Unassembled WGS sequence"/>
</dbReference>
<feature type="compositionally biased region" description="Low complexity" evidence="1">
    <location>
        <begin position="514"/>
        <end position="524"/>
    </location>
</feature>
<feature type="compositionally biased region" description="Low complexity" evidence="1">
    <location>
        <begin position="433"/>
        <end position="447"/>
    </location>
</feature>
<feature type="compositionally biased region" description="Low complexity" evidence="1">
    <location>
        <begin position="190"/>
        <end position="203"/>
    </location>
</feature>
<protein>
    <submittedName>
        <fullName evidence="2">Uncharacterized protein</fullName>
    </submittedName>
</protein>
<name>A0A1Y1VSR2_9FUNG</name>
<feature type="compositionally biased region" description="Low complexity" evidence="1">
    <location>
        <begin position="213"/>
        <end position="222"/>
    </location>
</feature>
<feature type="region of interest" description="Disordered" evidence="1">
    <location>
        <begin position="186"/>
        <end position="222"/>
    </location>
</feature>
<feature type="compositionally biased region" description="Low complexity" evidence="1">
    <location>
        <begin position="454"/>
        <end position="466"/>
    </location>
</feature>
<evidence type="ECO:0000313" key="3">
    <source>
        <dbReference type="Proteomes" id="UP000193944"/>
    </source>
</evidence>
<dbReference type="OrthoDB" id="10423438at2759"/>
<proteinExistence type="predicted"/>
<evidence type="ECO:0000256" key="1">
    <source>
        <dbReference type="SAM" id="MobiDB-lite"/>
    </source>
</evidence>
<keyword evidence="3" id="KW-1185">Reference proteome</keyword>
<dbReference type="EMBL" id="MCFG01000534">
    <property type="protein sequence ID" value="ORX64330.1"/>
    <property type="molecule type" value="Genomic_DNA"/>
</dbReference>
<feature type="compositionally biased region" description="Polar residues" evidence="1">
    <location>
        <begin position="525"/>
        <end position="536"/>
    </location>
</feature>
<dbReference type="AlphaFoldDB" id="A0A1Y1VSR2"/>
<comment type="caution">
    <text evidence="2">The sequence shown here is derived from an EMBL/GenBank/DDBJ whole genome shotgun (WGS) entry which is preliminary data.</text>
</comment>
<sequence length="544" mass="64497">MSNLNNELNICLNGDNFEVWHNIVMDTLYIKKLNKYAEKDIVKELKENAKDILKLESVFSIMTYLKGEYGEDETDMLYWANKIEKLKAKNIKEIPKILTKLDNIFENMNKSDFKLSDKEKIKYIYNTFPTGFKNKFEFKENEDSQSLIKRIKYNISMKCYAGQWMEKEEEEKDDPMEIDAIHKNFKKPRNFNNNSKNKNNNKSTINAHKKNNFGKNNDNKNNNKNNNKYCHICDKNGHSTKDCWFNLKNPNRKATARPNDNFNNEKQRYMGYMNNFELNDEYNNGFNNDELKYNIDNKVYNENDDNKSLHFINYNNHDNNYENINNKYKNTPSYKSNKRNEINIYGYCLKKYEFKNNKNNIMVMQNSPNVDELIWHRRLGHFYIKNLRNYLKTHNNEKEFLKLNNKANINNKNDNNNNKNNNNKQINNKKENLNNNNSLNSNNNKQISNEKENLSNNDSQNNNYKQINKENDENATNFSEESSHYSSAISSEGEDDGLINNIDPESSLKEDQNDINNNKNYNTNSKDIATQSSFKNLESEFSKK</sequence>
<accession>A0A1Y1VSR2</accession>
<reference evidence="2 3" key="2">
    <citation type="submission" date="2016-08" db="EMBL/GenBank/DDBJ databases">
        <title>Pervasive Adenine N6-methylation of Active Genes in Fungi.</title>
        <authorList>
            <consortium name="DOE Joint Genome Institute"/>
            <person name="Mondo S.J."/>
            <person name="Dannebaum R.O."/>
            <person name="Kuo R.C."/>
            <person name="Labutti K."/>
            <person name="Haridas S."/>
            <person name="Kuo A."/>
            <person name="Salamov A."/>
            <person name="Ahrendt S.R."/>
            <person name="Lipzen A."/>
            <person name="Sullivan W."/>
            <person name="Andreopoulos W.B."/>
            <person name="Clum A."/>
            <person name="Lindquist E."/>
            <person name="Daum C."/>
            <person name="Ramamoorthy G.K."/>
            <person name="Gryganskyi A."/>
            <person name="Culley D."/>
            <person name="Magnuson J.K."/>
            <person name="James T.Y."/>
            <person name="O'Malley M.A."/>
            <person name="Stajich J.E."/>
            <person name="Spatafora J.W."/>
            <person name="Visel A."/>
            <person name="Grigoriev I.V."/>
        </authorList>
    </citation>
    <scope>NUCLEOTIDE SEQUENCE [LARGE SCALE GENOMIC DNA]</scope>
    <source>
        <strain evidence="2 3">S4</strain>
    </source>
</reference>
<reference evidence="2 3" key="1">
    <citation type="submission" date="2016-08" db="EMBL/GenBank/DDBJ databases">
        <title>A Parts List for Fungal Cellulosomes Revealed by Comparative Genomics.</title>
        <authorList>
            <consortium name="DOE Joint Genome Institute"/>
            <person name="Haitjema C.H."/>
            <person name="Gilmore S.P."/>
            <person name="Henske J.K."/>
            <person name="Solomon K.V."/>
            <person name="De Groot R."/>
            <person name="Kuo A."/>
            <person name="Mondo S.J."/>
            <person name="Salamov A.A."/>
            <person name="Labutti K."/>
            <person name="Zhao Z."/>
            <person name="Chiniquy J."/>
            <person name="Barry K."/>
            <person name="Brewer H.M."/>
            <person name="Purvine S.O."/>
            <person name="Wright A.T."/>
            <person name="Boxma B."/>
            <person name="Van Alen T."/>
            <person name="Hackstein J.H."/>
            <person name="Baker S.E."/>
            <person name="Grigoriev I.V."/>
            <person name="O'Malley M.A."/>
        </authorList>
    </citation>
    <scope>NUCLEOTIDE SEQUENCE [LARGE SCALE GENOMIC DNA]</scope>
    <source>
        <strain evidence="2 3">S4</strain>
    </source>
</reference>
<feature type="region of interest" description="Disordered" evidence="1">
    <location>
        <begin position="407"/>
        <end position="544"/>
    </location>
</feature>
<feature type="compositionally biased region" description="Low complexity" evidence="1">
    <location>
        <begin position="407"/>
        <end position="426"/>
    </location>
</feature>